<dbReference type="AlphaFoldDB" id="A0A1D6NQL7"/>
<evidence type="ECO:0000259" key="2">
    <source>
        <dbReference type="Pfam" id="PF21745"/>
    </source>
</evidence>
<dbReference type="InterPro" id="IPR048972">
    <property type="entry name" value="PMI1_PMIR1-2_C"/>
</dbReference>
<evidence type="ECO:0000313" key="3">
    <source>
        <dbReference type="EMBL" id="ONM42223.1"/>
    </source>
</evidence>
<feature type="compositionally biased region" description="Basic residues" evidence="1">
    <location>
        <begin position="728"/>
        <end position="737"/>
    </location>
</feature>
<organism evidence="3">
    <name type="scientific">Zea mays</name>
    <name type="common">Maize</name>
    <dbReference type="NCBI Taxonomy" id="4577"/>
    <lineage>
        <taxon>Eukaryota</taxon>
        <taxon>Viridiplantae</taxon>
        <taxon>Streptophyta</taxon>
        <taxon>Embryophyta</taxon>
        <taxon>Tracheophyta</taxon>
        <taxon>Spermatophyta</taxon>
        <taxon>Magnoliopsida</taxon>
        <taxon>Liliopsida</taxon>
        <taxon>Poales</taxon>
        <taxon>Poaceae</taxon>
        <taxon>PACMAD clade</taxon>
        <taxon>Panicoideae</taxon>
        <taxon>Andropogonodae</taxon>
        <taxon>Andropogoneae</taxon>
        <taxon>Tripsacinae</taxon>
        <taxon>Zea</taxon>
    </lineage>
</organism>
<feature type="region of interest" description="Disordered" evidence="1">
    <location>
        <begin position="420"/>
        <end position="448"/>
    </location>
</feature>
<gene>
    <name evidence="3" type="ORF">ZEAMMB73_Zm00001d044668</name>
</gene>
<dbReference type="OrthoDB" id="2019483at2759"/>
<feature type="region of interest" description="Disordered" evidence="1">
    <location>
        <begin position="719"/>
        <end position="739"/>
    </location>
</feature>
<dbReference type="InterPro" id="IPR039614">
    <property type="entry name" value="PMI1-like"/>
</dbReference>
<protein>
    <submittedName>
        <fullName evidence="3">Protein PLASTID MOVEMENT IMPAIRED 1-RELATED 1</fullName>
    </submittedName>
</protein>
<dbReference type="EMBL" id="CM007649">
    <property type="protein sequence ID" value="ONM42223.1"/>
    <property type="molecule type" value="Genomic_DNA"/>
</dbReference>
<sequence>MCKGLSSLMILVAWEVWKHRNDSVFENLSPSTQAVLRSVSMEQHMGGEVAGLRRGSMARPVSVQAPTPLPARSRDVRVLHEVLPSLRSARPVPSSVADGVPDARKEELAAPDCTEEGSPEAKHCTSVEVKKGDSVHPDGDWGTVEFNVVEHGVEVASDDPQRLKHVETSNAAGQEEDSGFKIDEEGSFRPLQVSGDVAEDQTVGVKTEVAVSDVAVQRENMEDKQDGIVKAASLPTAALEAEGQFGADAELEDLESILNELSVAEPEEFESPVVEDKHSRRLSCTGVTDSYKSASRKGRSRSMDASTDSVANEFLDMLGIEHSPVGQPSDSDSESPRERLWKQFEKEALASGNAILGLDFDDGIEGPICDNVVEDFDLSAMIHEAELELQNGSQPIDTKFRAKSLEDEETEALMRQFGLNEKSFQSSPPESRSGFGSPISLPPEQSLELPPLAEGLGPFIQTKDGGFLRSMNPALFKNAKNKCSLVMQASSPIVLPAEMGSGIMDILHGLASIGIEKLSMQANKLMPLEDVNGKMMQQIAREAAPALESAERYDALDYHSIGALVEGCGNAPSGKKTGRCADLSSLGGENASEYVSLEDLAPLAMEKIEALSIEGLRIQSGMSEEDAPSNISAKPIGEFSSLQGKCAENTWSLGLEGTAGLQLLDVKQSGEVDGLMGLSITLDEWMRLDSGVVDEEEQYSDRTSKYKIRSDMCRCSSERTPVATHGHTPSKRIKGGHTNKPTLSLTQTLIDSEALIA</sequence>
<dbReference type="Pfam" id="PF21745">
    <property type="entry name" value="PMI1_PMIR1-2_C"/>
    <property type="match status" value="1"/>
</dbReference>
<dbReference type="PANTHER" id="PTHR33414:SF1">
    <property type="entry name" value="PROTEIN PLASTID MOVEMENT IMPAIRED 1-RELATED 1"/>
    <property type="match status" value="1"/>
</dbReference>
<dbReference type="PANTHER" id="PTHR33414">
    <property type="entry name" value="PROTEIN PLASTID MOVEMENT IMPAIRED 1-RELATED 1"/>
    <property type="match status" value="1"/>
</dbReference>
<feature type="domain" description="PMI1/PMIR1-2 C-terminal" evidence="2">
    <location>
        <begin position="484"/>
        <end position="632"/>
    </location>
</feature>
<accession>A0A1D6NQL7</accession>
<name>A0A1D6NQL7_MAIZE</name>
<reference evidence="3" key="1">
    <citation type="submission" date="2015-12" db="EMBL/GenBank/DDBJ databases">
        <title>Update maize B73 reference genome by single molecule sequencing technologies.</title>
        <authorList>
            <consortium name="Maize Genome Sequencing Project"/>
            <person name="Ware D."/>
        </authorList>
    </citation>
    <scope>NUCLEOTIDE SEQUENCE [LARGE SCALE GENOMIC DNA]</scope>
    <source>
        <tissue evidence="3">Seedling</tissue>
    </source>
</reference>
<feature type="compositionally biased region" description="Low complexity" evidence="1">
    <location>
        <begin position="437"/>
        <end position="448"/>
    </location>
</feature>
<evidence type="ECO:0000256" key="1">
    <source>
        <dbReference type="SAM" id="MobiDB-lite"/>
    </source>
</evidence>
<proteinExistence type="predicted"/>
<dbReference type="InParanoid" id="A0A1D6NQL7"/>
<dbReference type="KEGG" id="zma:103651675"/>